<feature type="binding site" evidence="12">
    <location>
        <begin position="11"/>
        <end position="18"/>
    </location>
    <ligand>
        <name>NADP(+)</name>
        <dbReference type="ChEBI" id="CHEBI:58349"/>
    </ligand>
</feature>
<feature type="binding site" evidence="12">
    <location>
        <position position="108"/>
    </location>
    <ligand>
        <name>NADPH</name>
        <dbReference type="ChEBI" id="CHEBI:57783"/>
    </ligand>
</feature>
<feature type="binding site" evidence="12">
    <location>
        <position position="193"/>
    </location>
    <ligand>
        <name>L-homoserine</name>
        <dbReference type="ChEBI" id="CHEBI:57476"/>
    </ligand>
</feature>
<dbReference type="CDD" id="cd04881">
    <property type="entry name" value="ACT_HSDH-Hom"/>
    <property type="match status" value="1"/>
</dbReference>
<keyword evidence="6 13" id="KW-0028">Amino-acid biosynthesis</keyword>
<dbReference type="Pfam" id="PF03447">
    <property type="entry name" value="NAD_binding_3"/>
    <property type="match status" value="1"/>
</dbReference>
<dbReference type="InterPro" id="IPR036291">
    <property type="entry name" value="NAD(P)-bd_dom_sf"/>
</dbReference>
<dbReference type="FunFam" id="3.30.360.10:FF:000005">
    <property type="entry name" value="Homoserine dehydrogenase"/>
    <property type="match status" value="1"/>
</dbReference>
<keyword evidence="17" id="KW-1185">Reference proteome</keyword>
<dbReference type="EC" id="1.1.1.3" evidence="4 13"/>
<sequence>MNNPVIHLGLAGLGTVGSGLAKIIQENSDWITRRLGRTLKIKTVMVRDPAKARNVVLPPDTLFTTSMDDLLNDPEIDMVVELAGGIDFPRTLITRALQAGKPVVTANKALLAEHGSELFELAAANGLGLYYEASVAGGIPIIQTLKESLAANRISSITGILNGTANFIMSEMTEKGEDFAKVLGKAQAKGYAEADPTLDIEGIDAAHKLTILIRLAYGLDFPMSGLTVKGISKVEQFDISLAREFGYRVKLLAQVREESGMLHAGVYPALLRRDHILANVEGPFNAVLLEGNAVGPIMLYGQGAGDLPTGSAVLADILALARSSCSPNNTGFLESPLPPARILAPEQAVFEHYFRFTVLDRPGVMAAIAGVMGEHGISIAQVVQRQYSPDAGIPIVFLSHRTSMRNVAAALEAIGKFDFVLASPVHYRII</sequence>
<dbReference type="GO" id="GO:0004412">
    <property type="term" value="F:homoserine dehydrogenase activity"/>
    <property type="evidence" value="ECO:0007669"/>
    <property type="project" value="UniProtKB-EC"/>
</dbReference>
<organism evidence="16 17">
    <name type="scientific">Desulfomicrobium orale DSM 12838</name>
    <dbReference type="NCBI Taxonomy" id="888061"/>
    <lineage>
        <taxon>Bacteria</taxon>
        <taxon>Pseudomonadati</taxon>
        <taxon>Thermodesulfobacteriota</taxon>
        <taxon>Desulfovibrionia</taxon>
        <taxon>Desulfovibrionales</taxon>
        <taxon>Desulfomicrobiaceae</taxon>
        <taxon>Desulfomicrobium</taxon>
    </lineage>
</organism>
<keyword evidence="7 13" id="KW-0791">Threonine biosynthesis</keyword>
<dbReference type="GO" id="GO:0009086">
    <property type="term" value="P:methionine biosynthetic process"/>
    <property type="evidence" value="ECO:0007669"/>
    <property type="project" value="UniProtKB-KW"/>
</dbReference>
<reference evidence="17" key="1">
    <citation type="submission" date="2016-02" db="EMBL/GenBank/DDBJ databases">
        <authorList>
            <person name="Holder M.E."/>
            <person name="Ajami N.J."/>
            <person name="Petrosino J.F."/>
        </authorList>
    </citation>
    <scope>NUCLEOTIDE SEQUENCE [LARGE SCALE GENOMIC DNA]</scope>
    <source>
        <strain evidence="17">DSM 12838</strain>
    </source>
</reference>
<dbReference type="SUPFAM" id="SSF55347">
    <property type="entry name" value="Glyceraldehyde-3-phosphate dehydrogenase-like, C-terminal domain"/>
    <property type="match status" value="1"/>
</dbReference>
<dbReference type="InterPro" id="IPR016204">
    <property type="entry name" value="HDH"/>
</dbReference>
<comment type="pathway">
    <text evidence="1 13">Amino-acid biosynthesis; L-threonine biosynthesis; L-threonine from L-aspartate: step 3/5.</text>
</comment>
<name>A0A109W5E9_9BACT</name>
<dbReference type="Gene3D" id="3.30.360.10">
    <property type="entry name" value="Dihydrodipicolinate Reductase, domain 2"/>
    <property type="match status" value="1"/>
</dbReference>
<evidence type="ECO:0000259" key="15">
    <source>
        <dbReference type="PROSITE" id="PS51671"/>
    </source>
</evidence>
<dbReference type="PANTHER" id="PTHR43331:SF1">
    <property type="entry name" value="HOMOSERINE DEHYDROGENASE"/>
    <property type="match status" value="1"/>
</dbReference>
<evidence type="ECO:0000256" key="2">
    <source>
        <dbReference type="ARBA" id="ARBA00005062"/>
    </source>
</evidence>
<comment type="catalytic activity">
    <reaction evidence="13">
        <text>L-homoserine + NADP(+) = L-aspartate 4-semialdehyde + NADPH + H(+)</text>
        <dbReference type="Rhea" id="RHEA:15761"/>
        <dbReference type="ChEBI" id="CHEBI:15378"/>
        <dbReference type="ChEBI" id="CHEBI:57476"/>
        <dbReference type="ChEBI" id="CHEBI:57783"/>
        <dbReference type="ChEBI" id="CHEBI:58349"/>
        <dbReference type="ChEBI" id="CHEBI:537519"/>
        <dbReference type="EC" id="1.1.1.3"/>
    </reaction>
</comment>
<evidence type="ECO:0000256" key="1">
    <source>
        <dbReference type="ARBA" id="ARBA00005056"/>
    </source>
</evidence>
<dbReference type="NCBIfam" id="NF004976">
    <property type="entry name" value="PRK06349.1"/>
    <property type="match status" value="1"/>
</dbReference>
<dbReference type="InterPro" id="IPR005106">
    <property type="entry name" value="Asp/hSer_DH_NAD-bd"/>
</dbReference>
<dbReference type="PROSITE" id="PS51671">
    <property type="entry name" value="ACT"/>
    <property type="match status" value="1"/>
</dbReference>
<dbReference type="InterPro" id="IPR045865">
    <property type="entry name" value="ACT-like_dom_sf"/>
</dbReference>
<evidence type="ECO:0000256" key="5">
    <source>
        <dbReference type="ARBA" id="ARBA00013376"/>
    </source>
</evidence>
<dbReference type="GO" id="GO:0009088">
    <property type="term" value="P:threonine biosynthetic process"/>
    <property type="evidence" value="ECO:0007669"/>
    <property type="project" value="UniProtKB-UniPathway"/>
</dbReference>
<dbReference type="Gene3D" id="3.30.70.260">
    <property type="match status" value="1"/>
</dbReference>
<keyword evidence="9 13" id="KW-0560">Oxidoreductase</keyword>
<dbReference type="RefSeq" id="WP_066602591.1">
    <property type="nucleotide sequence ID" value="NZ_CP014230.1"/>
</dbReference>
<evidence type="ECO:0000256" key="10">
    <source>
        <dbReference type="ARBA" id="ARBA00023167"/>
    </source>
</evidence>
<dbReference type="AlphaFoldDB" id="A0A109W5E9"/>
<dbReference type="Pfam" id="PF01842">
    <property type="entry name" value="ACT"/>
    <property type="match status" value="1"/>
</dbReference>
<evidence type="ECO:0000256" key="8">
    <source>
        <dbReference type="ARBA" id="ARBA00022857"/>
    </source>
</evidence>
<dbReference type="PIRSF" id="PIRSF000098">
    <property type="entry name" value="Homoser_dehydrog"/>
    <property type="match status" value="1"/>
</dbReference>
<dbReference type="UniPathway" id="UPA00050">
    <property type="reaction ID" value="UER00063"/>
</dbReference>
<dbReference type="STRING" id="888061.AXF15_01945"/>
<feature type="active site" description="Proton donor" evidence="11">
    <location>
        <position position="208"/>
    </location>
</feature>
<dbReference type="Proteomes" id="UP000063964">
    <property type="component" value="Chromosome"/>
</dbReference>
<evidence type="ECO:0000256" key="9">
    <source>
        <dbReference type="ARBA" id="ARBA00023002"/>
    </source>
</evidence>
<evidence type="ECO:0000256" key="13">
    <source>
        <dbReference type="RuleBase" id="RU000579"/>
    </source>
</evidence>
<dbReference type="GO" id="GO:0050661">
    <property type="term" value="F:NADP binding"/>
    <property type="evidence" value="ECO:0007669"/>
    <property type="project" value="InterPro"/>
</dbReference>
<comment type="similarity">
    <text evidence="3 14">Belongs to the homoserine dehydrogenase family.</text>
</comment>
<evidence type="ECO:0000256" key="4">
    <source>
        <dbReference type="ARBA" id="ARBA00013213"/>
    </source>
</evidence>
<dbReference type="EMBL" id="CP014230">
    <property type="protein sequence ID" value="AMD91996.1"/>
    <property type="molecule type" value="Genomic_DNA"/>
</dbReference>
<keyword evidence="10 13" id="KW-0486">Methionine biosynthesis</keyword>
<dbReference type="Gene3D" id="3.40.50.720">
    <property type="entry name" value="NAD(P)-binding Rossmann-like Domain"/>
    <property type="match status" value="1"/>
</dbReference>
<comment type="pathway">
    <text evidence="2 13">Amino-acid biosynthesis; L-methionine biosynthesis via de novo pathway; L-homoserine from L-aspartate: step 3/3.</text>
</comment>
<dbReference type="InterPro" id="IPR002912">
    <property type="entry name" value="ACT_dom"/>
</dbReference>
<dbReference type="SUPFAM" id="SSF51735">
    <property type="entry name" value="NAD(P)-binding Rossmann-fold domains"/>
    <property type="match status" value="1"/>
</dbReference>
<dbReference type="OrthoDB" id="9808167at2"/>
<accession>A0A109W5E9</accession>
<evidence type="ECO:0000313" key="17">
    <source>
        <dbReference type="Proteomes" id="UP000063964"/>
    </source>
</evidence>
<evidence type="ECO:0000256" key="3">
    <source>
        <dbReference type="ARBA" id="ARBA00006753"/>
    </source>
</evidence>
<evidence type="ECO:0000256" key="11">
    <source>
        <dbReference type="PIRSR" id="PIRSR000098-1"/>
    </source>
</evidence>
<proteinExistence type="inferred from homology"/>
<evidence type="ECO:0000256" key="14">
    <source>
        <dbReference type="RuleBase" id="RU004171"/>
    </source>
</evidence>
<gene>
    <name evidence="16" type="ORF">AXF15_01945</name>
</gene>
<feature type="domain" description="ACT" evidence="15">
    <location>
        <begin position="353"/>
        <end position="428"/>
    </location>
</feature>
<dbReference type="KEGG" id="doa:AXF15_01945"/>
<dbReference type="UniPathway" id="UPA00051">
    <property type="reaction ID" value="UER00465"/>
</dbReference>
<dbReference type="InterPro" id="IPR019811">
    <property type="entry name" value="HDH_CS"/>
</dbReference>
<dbReference type="PROSITE" id="PS01042">
    <property type="entry name" value="HOMOSER_DHGENASE"/>
    <property type="match status" value="1"/>
</dbReference>
<dbReference type="PANTHER" id="PTHR43331">
    <property type="entry name" value="HOMOSERINE DEHYDROGENASE"/>
    <property type="match status" value="1"/>
</dbReference>
<dbReference type="Pfam" id="PF00742">
    <property type="entry name" value="Homoserine_dh"/>
    <property type="match status" value="1"/>
</dbReference>
<evidence type="ECO:0000256" key="6">
    <source>
        <dbReference type="ARBA" id="ARBA00022605"/>
    </source>
</evidence>
<evidence type="ECO:0000256" key="12">
    <source>
        <dbReference type="PIRSR" id="PIRSR000098-2"/>
    </source>
</evidence>
<dbReference type="InterPro" id="IPR001342">
    <property type="entry name" value="HDH_cat"/>
</dbReference>
<dbReference type="SUPFAM" id="SSF55021">
    <property type="entry name" value="ACT-like"/>
    <property type="match status" value="1"/>
</dbReference>
<keyword evidence="8 12" id="KW-0521">NADP</keyword>
<protein>
    <recommendedName>
        <fullName evidence="5 13">Homoserine dehydrogenase</fullName>
        <ecNumber evidence="4 13">1.1.1.3</ecNumber>
    </recommendedName>
</protein>
<evidence type="ECO:0000313" key="16">
    <source>
        <dbReference type="EMBL" id="AMD91996.1"/>
    </source>
</evidence>
<evidence type="ECO:0000256" key="7">
    <source>
        <dbReference type="ARBA" id="ARBA00022697"/>
    </source>
</evidence>